<dbReference type="VEuPathDB" id="FungiDB:ASPGLDRAFT_40425"/>
<sequence>MANLTSSFSNLGEVFTNITEYVKLQDNFRSRLESYKPTGKHDDTTKFLQKTLMYLPRDGRINLMEEVHQDPIPPGKLTASLEAVRILPGTLGCFSNEVERQQASAMWKSIHRYFPRLQSELHFGYEDINSIRNVVMLESLLGDEFELFTFTLEPTGWAQHQYHMKTTAGLNTAHQSFSPEERTVMLTSYDDRYPLPSPILFDVHAAISNTLKPLAAGYWCLRQ</sequence>
<organism evidence="1 2">
    <name type="scientific">Aspergillus glaucus CBS 516.65</name>
    <dbReference type="NCBI Taxonomy" id="1160497"/>
    <lineage>
        <taxon>Eukaryota</taxon>
        <taxon>Fungi</taxon>
        <taxon>Dikarya</taxon>
        <taxon>Ascomycota</taxon>
        <taxon>Pezizomycotina</taxon>
        <taxon>Eurotiomycetes</taxon>
        <taxon>Eurotiomycetidae</taxon>
        <taxon>Eurotiales</taxon>
        <taxon>Aspergillaceae</taxon>
        <taxon>Aspergillus</taxon>
        <taxon>Aspergillus subgen. Aspergillus</taxon>
    </lineage>
</organism>
<dbReference type="AlphaFoldDB" id="A0A1L9V4I5"/>
<keyword evidence="2" id="KW-1185">Reference proteome</keyword>
<accession>A0A1L9V4I5</accession>
<name>A0A1L9V4I5_ASPGL</name>
<proteinExistence type="predicted"/>
<evidence type="ECO:0000313" key="1">
    <source>
        <dbReference type="EMBL" id="OJJ78816.1"/>
    </source>
</evidence>
<dbReference type="STRING" id="1160497.A0A1L9V4I5"/>
<dbReference type="Proteomes" id="UP000184300">
    <property type="component" value="Unassembled WGS sequence"/>
</dbReference>
<evidence type="ECO:0008006" key="3">
    <source>
        <dbReference type="Google" id="ProtNLM"/>
    </source>
</evidence>
<dbReference type="GeneID" id="34461479"/>
<reference evidence="2" key="1">
    <citation type="journal article" date="2017" name="Genome Biol.">
        <title>Comparative genomics reveals high biological diversity and specific adaptations in the industrially and medically important fungal genus Aspergillus.</title>
        <authorList>
            <person name="de Vries R.P."/>
            <person name="Riley R."/>
            <person name="Wiebenga A."/>
            <person name="Aguilar-Osorio G."/>
            <person name="Amillis S."/>
            <person name="Uchima C.A."/>
            <person name="Anderluh G."/>
            <person name="Asadollahi M."/>
            <person name="Askin M."/>
            <person name="Barry K."/>
            <person name="Battaglia E."/>
            <person name="Bayram O."/>
            <person name="Benocci T."/>
            <person name="Braus-Stromeyer S.A."/>
            <person name="Caldana C."/>
            <person name="Canovas D."/>
            <person name="Cerqueira G.C."/>
            <person name="Chen F."/>
            <person name="Chen W."/>
            <person name="Choi C."/>
            <person name="Clum A."/>
            <person name="Dos Santos R.A."/>
            <person name="Damasio A.R."/>
            <person name="Diallinas G."/>
            <person name="Emri T."/>
            <person name="Fekete E."/>
            <person name="Flipphi M."/>
            <person name="Freyberg S."/>
            <person name="Gallo A."/>
            <person name="Gournas C."/>
            <person name="Habgood R."/>
            <person name="Hainaut M."/>
            <person name="Harispe M.L."/>
            <person name="Henrissat B."/>
            <person name="Hilden K.S."/>
            <person name="Hope R."/>
            <person name="Hossain A."/>
            <person name="Karabika E."/>
            <person name="Karaffa L."/>
            <person name="Karanyi Z."/>
            <person name="Krasevec N."/>
            <person name="Kuo A."/>
            <person name="Kusch H."/>
            <person name="LaButti K."/>
            <person name="Lagendijk E.L."/>
            <person name="Lapidus A."/>
            <person name="Levasseur A."/>
            <person name="Lindquist E."/>
            <person name="Lipzen A."/>
            <person name="Logrieco A.F."/>
            <person name="MacCabe A."/>
            <person name="Maekelae M.R."/>
            <person name="Malavazi I."/>
            <person name="Melin P."/>
            <person name="Meyer V."/>
            <person name="Mielnichuk N."/>
            <person name="Miskei M."/>
            <person name="Molnar A.P."/>
            <person name="Mule G."/>
            <person name="Ngan C.Y."/>
            <person name="Orejas M."/>
            <person name="Orosz E."/>
            <person name="Ouedraogo J.P."/>
            <person name="Overkamp K.M."/>
            <person name="Park H.-S."/>
            <person name="Perrone G."/>
            <person name="Piumi F."/>
            <person name="Punt P.J."/>
            <person name="Ram A.F."/>
            <person name="Ramon A."/>
            <person name="Rauscher S."/>
            <person name="Record E."/>
            <person name="Riano-Pachon D.M."/>
            <person name="Robert V."/>
            <person name="Roehrig J."/>
            <person name="Ruller R."/>
            <person name="Salamov A."/>
            <person name="Salih N.S."/>
            <person name="Samson R.A."/>
            <person name="Sandor E."/>
            <person name="Sanguinetti M."/>
            <person name="Schuetze T."/>
            <person name="Sepcic K."/>
            <person name="Shelest E."/>
            <person name="Sherlock G."/>
            <person name="Sophianopoulou V."/>
            <person name="Squina F.M."/>
            <person name="Sun H."/>
            <person name="Susca A."/>
            <person name="Todd R.B."/>
            <person name="Tsang A."/>
            <person name="Unkles S.E."/>
            <person name="van de Wiele N."/>
            <person name="van Rossen-Uffink D."/>
            <person name="Oliveira J.V."/>
            <person name="Vesth T.C."/>
            <person name="Visser J."/>
            <person name="Yu J.-H."/>
            <person name="Zhou M."/>
            <person name="Andersen M.R."/>
            <person name="Archer D.B."/>
            <person name="Baker S.E."/>
            <person name="Benoit I."/>
            <person name="Brakhage A.A."/>
            <person name="Braus G.H."/>
            <person name="Fischer R."/>
            <person name="Frisvad J.C."/>
            <person name="Goldman G.H."/>
            <person name="Houbraken J."/>
            <person name="Oakley B."/>
            <person name="Pocsi I."/>
            <person name="Scazzocchio C."/>
            <person name="Seiboth B."/>
            <person name="vanKuyk P.A."/>
            <person name="Wortman J."/>
            <person name="Dyer P.S."/>
            <person name="Grigoriev I.V."/>
        </authorList>
    </citation>
    <scope>NUCLEOTIDE SEQUENCE [LARGE SCALE GENOMIC DNA]</scope>
    <source>
        <strain evidence="2">CBS 516.65</strain>
    </source>
</reference>
<dbReference type="EMBL" id="KV878926">
    <property type="protein sequence ID" value="OJJ78816.1"/>
    <property type="molecule type" value="Genomic_DNA"/>
</dbReference>
<gene>
    <name evidence="1" type="ORF">ASPGLDRAFT_40425</name>
</gene>
<dbReference type="OrthoDB" id="2104739at2759"/>
<protein>
    <recommendedName>
        <fullName evidence="3">HNH nuclease domain-containing protein</fullName>
    </recommendedName>
</protein>
<evidence type="ECO:0000313" key="2">
    <source>
        <dbReference type="Proteomes" id="UP000184300"/>
    </source>
</evidence>
<dbReference type="RefSeq" id="XP_022395514.1">
    <property type="nucleotide sequence ID" value="XM_022545218.1"/>
</dbReference>